<protein>
    <submittedName>
        <fullName evidence="2">Uncharacterized protein</fullName>
    </submittedName>
</protein>
<dbReference type="EMBL" id="JARJCN010000137">
    <property type="protein sequence ID" value="KAJ7069068.1"/>
    <property type="molecule type" value="Genomic_DNA"/>
</dbReference>
<reference evidence="2" key="1">
    <citation type="submission" date="2023-03" db="EMBL/GenBank/DDBJ databases">
        <title>Massive genome expansion in bonnet fungi (Mycena s.s.) driven by repeated elements and novel gene families across ecological guilds.</title>
        <authorList>
            <consortium name="Lawrence Berkeley National Laboratory"/>
            <person name="Harder C.B."/>
            <person name="Miyauchi S."/>
            <person name="Viragh M."/>
            <person name="Kuo A."/>
            <person name="Thoen E."/>
            <person name="Andreopoulos B."/>
            <person name="Lu D."/>
            <person name="Skrede I."/>
            <person name="Drula E."/>
            <person name="Henrissat B."/>
            <person name="Morin E."/>
            <person name="Kohler A."/>
            <person name="Barry K."/>
            <person name="LaButti K."/>
            <person name="Morin E."/>
            <person name="Salamov A."/>
            <person name="Lipzen A."/>
            <person name="Mereny Z."/>
            <person name="Hegedus B."/>
            <person name="Baldrian P."/>
            <person name="Stursova M."/>
            <person name="Weitz H."/>
            <person name="Taylor A."/>
            <person name="Grigoriev I.V."/>
            <person name="Nagy L.G."/>
            <person name="Martin F."/>
            <person name="Kauserud H."/>
        </authorList>
    </citation>
    <scope>NUCLEOTIDE SEQUENCE</scope>
    <source>
        <strain evidence="2">CBHHK173m</strain>
    </source>
</reference>
<dbReference type="Proteomes" id="UP001222325">
    <property type="component" value="Unassembled WGS sequence"/>
</dbReference>
<evidence type="ECO:0000256" key="1">
    <source>
        <dbReference type="SAM" id="MobiDB-lite"/>
    </source>
</evidence>
<sequence>MGGAHGSGFWREQARDWTLIASDVFWYVPDLLYLFYSPFIAVVPLEPPDIVPVRRCYQCGNLNGLIGAYSPPIRAAALALSHLRLGKPLRARARHERQGTRQRSPTAVLPTRTLVYIPAHRARAESLRSASNGPVCHRRHPAHPPKPFGPTCSDPHVSSDPLRAPIPRSLPNCPEAP</sequence>
<proteinExistence type="predicted"/>
<evidence type="ECO:0000313" key="2">
    <source>
        <dbReference type="EMBL" id="KAJ7069068.1"/>
    </source>
</evidence>
<feature type="region of interest" description="Disordered" evidence="1">
    <location>
        <begin position="128"/>
        <end position="177"/>
    </location>
</feature>
<comment type="caution">
    <text evidence="2">The sequence shown here is derived from an EMBL/GenBank/DDBJ whole genome shotgun (WGS) entry which is preliminary data.</text>
</comment>
<gene>
    <name evidence="2" type="ORF">B0H15DRAFT_121032</name>
</gene>
<name>A0AAD6TQ45_9AGAR</name>
<accession>A0AAD6TQ45</accession>
<evidence type="ECO:0000313" key="3">
    <source>
        <dbReference type="Proteomes" id="UP001222325"/>
    </source>
</evidence>
<organism evidence="2 3">
    <name type="scientific">Mycena belliarum</name>
    <dbReference type="NCBI Taxonomy" id="1033014"/>
    <lineage>
        <taxon>Eukaryota</taxon>
        <taxon>Fungi</taxon>
        <taxon>Dikarya</taxon>
        <taxon>Basidiomycota</taxon>
        <taxon>Agaricomycotina</taxon>
        <taxon>Agaricomycetes</taxon>
        <taxon>Agaricomycetidae</taxon>
        <taxon>Agaricales</taxon>
        <taxon>Marasmiineae</taxon>
        <taxon>Mycenaceae</taxon>
        <taxon>Mycena</taxon>
    </lineage>
</organism>
<dbReference type="AlphaFoldDB" id="A0AAD6TQ45"/>
<keyword evidence="3" id="KW-1185">Reference proteome</keyword>